<evidence type="ECO:0000313" key="3">
    <source>
        <dbReference type="EMBL" id="GLY72505.1"/>
    </source>
</evidence>
<dbReference type="SUPFAM" id="SSF52009">
    <property type="entry name" value="Phosphohistidine domain"/>
    <property type="match status" value="1"/>
</dbReference>
<evidence type="ECO:0000259" key="2">
    <source>
        <dbReference type="Pfam" id="PF01326"/>
    </source>
</evidence>
<dbReference type="PANTHER" id="PTHR43615">
    <property type="entry name" value="PHOSPHOENOLPYRUVATE SYNTHASE-RELATED"/>
    <property type="match status" value="1"/>
</dbReference>
<dbReference type="InterPro" id="IPR013815">
    <property type="entry name" value="ATP_grasp_subdomain_1"/>
</dbReference>
<evidence type="ECO:0008006" key="5">
    <source>
        <dbReference type="Google" id="ProtNLM"/>
    </source>
</evidence>
<name>A0A9W6REL9_9ACTN</name>
<dbReference type="EMBL" id="BSTJ01000001">
    <property type="protein sequence ID" value="GLY72505.1"/>
    <property type="molecule type" value="Genomic_DNA"/>
</dbReference>
<organism evidence="3 4">
    <name type="scientific">Actinoallomurus iriomotensis</name>
    <dbReference type="NCBI Taxonomy" id="478107"/>
    <lineage>
        <taxon>Bacteria</taxon>
        <taxon>Bacillati</taxon>
        <taxon>Actinomycetota</taxon>
        <taxon>Actinomycetes</taxon>
        <taxon>Streptosporangiales</taxon>
        <taxon>Thermomonosporaceae</taxon>
        <taxon>Actinoallomurus</taxon>
    </lineage>
</organism>
<dbReference type="InterPro" id="IPR008279">
    <property type="entry name" value="PEP-util_enz_mobile_dom"/>
</dbReference>
<feature type="domain" description="Pyruvate phosphate dikinase AMP/ATP-binding" evidence="2">
    <location>
        <begin position="45"/>
        <end position="176"/>
    </location>
</feature>
<dbReference type="PANTHER" id="PTHR43615:SF1">
    <property type="entry name" value="PPDK_N DOMAIN-CONTAINING PROTEIN"/>
    <property type="match status" value="1"/>
</dbReference>
<feature type="domain" description="PEP-utilising enzyme mobile" evidence="1">
    <location>
        <begin position="276"/>
        <end position="346"/>
    </location>
</feature>
<dbReference type="InterPro" id="IPR002192">
    <property type="entry name" value="PPDK_AMP/ATP-bd"/>
</dbReference>
<feature type="domain" description="Pyruvate phosphate dikinase AMP/ATP-binding" evidence="2">
    <location>
        <begin position="187"/>
        <end position="237"/>
    </location>
</feature>
<dbReference type="Proteomes" id="UP001165135">
    <property type="component" value="Unassembled WGS sequence"/>
</dbReference>
<dbReference type="Gene3D" id="3.50.30.10">
    <property type="entry name" value="Phosphohistidine domain"/>
    <property type="match status" value="1"/>
</dbReference>
<dbReference type="InterPro" id="IPR036637">
    <property type="entry name" value="Phosphohistidine_dom_sf"/>
</dbReference>
<evidence type="ECO:0000259" key="1">
    <source>
        <dbReference type="Pfam" id="PF00391"/>
    </source>
</evidence>
<sequence length="357" mass="36068">MVVPLADADARCGAKAAHLGRLLRAGFPVPGGFVIDDPRAGGWEDELAPALRALGRGPFAVRSSAHGEDGSEASFAGQLHTTLNAATPARVTEAVRRAAASGGGEEATAYAARTGRPACALVPVIVQVMVDPDAAGVAFTRHPVTGADQVVIEATAGLGDGLVDGSVTPERWTLDGEAAAGPRGAGVLTERQARALAGVARRIEGLFGRPQDIEWAVAGGKVWVLQARPITTTPRTAIRPVTTAGRVLVAGTAAGPGSAAGRVRLITGLDDFGRFAAGDVLVCRTTSPAWTPLLARAAAVMTETGGMLAHAAIVAREFGIPAVLAAEGAMTVLADGRPVVVDGTGGTVTAADEEPAR</sequence>
<comment type="caution">
    <text evidence="3">The sequence shown here is derived from an EMBL/GenBank/DDBJ whole genome shotgun (WGS) entry which is preliminary data.</text>
</comment>
<proteinExistence type="predicted"/>
<accession>A0A9W6REL9</accession>
<dbReference type="Pfam" id="PF01326">
    <property type="entry name" value="PPDK_N"/>
    <property type="match status" value="2"/>
</dbReference>
<dbReference type="Gene3D" id="3.30.1490.20">
    <property type="entry name" value="ATP-grasp fold, A domain"/>
    <property type="match status" value="2"/>
</dbReference>
<dbReference type="Pfam" id="PF00391">
    <property type="entry name" value="PEP-utilizers"/>
    <property type="match status" value="1"/>
</dbReference>
<reference evidence="3" key="1">
    <citation type="submission" date="2023-03" db="EMBL/GenBank/DDBJ databases">
        <title>Actinoallomurus iriomotensis NBRC 103681.</title>
        <authorList>
            <person name="Ichikawa N."/>
            <person name="Sato H."/>
            <person name="Tonouchi N."/>
        </authorList>
    </citation>
    <scope>NUCLEOTIDE SEQUENCE</scope>
    <source>
        <strain evidence="3">NBRC 103681</strain>
    </source>
</reference>
<evidence type="ECO:0000313" key="4">
    <source>
        <dbReference type="Proteomes" id="UP001165135"/>
    </source>
</evidence>
<dbReference type="GO" id="GO:0016301">
    <property type="term" value="F:kinase activity"/>
    <property type="evidence" value="ECO:0007669"/>
    <property type="project" value="InterPro"/>
</dbReference>
<dbReference type="InterPro" id="IPR051549">
    <property type="entry name" value="PEP_Utilizing_Enz"/>
</dbReference>
<dbReference type="RefSeq" id="WP_285617566.1">
    <property type="nucleotide sequence ID" value="NZ_BSTJ01000001.1"/>
</dbReference>
<dbReference type="Gene3D" id="3.30.470.20">
    <property type="entry name" value="ATP-grasp fold, B domain"/>
    <property type="match status" value="2"/>
</dbReference>
<dbReference type="AlphaFoldDB" id="A0A9W6REL9"/>
<dbReference type="GO" id="GO:0005524">
    <property type="term" value="F:ATP binding"/>
    <property type="evidence" value="ECO:0007669"/>
    <property type="project" value="InterPro"/>
</dbReference>
<gene>
    <name evidence="3" type="ORF">Airi01_007720</name>
</gene>
<protein>
    <recommendedName>
        <fullName evidence="5">Pyruvate, water dikinase</fullName>
    </recommendedName>
</protein>
<dbReference type="SUPFAM" id="SSF56059">
    <property type="entry name" value="Glutathione synthetase ATP-binding domain-like"/>
    <property type="match status" value="1"/>
</dbReference>